<feature type="transmembrane region" description="Helical" evidence="8">
    <location>
        <begin position="122"/>
        <end position="150"/>
    </location>
</feature>
<dbReference type="GO" id="GO:0005886">
    <property type="term" value="C:plasma membrane"/>
    <property type="evidence" value="ECO:0007669"/>
    <property type="project" value="TreeGrafter"/>
</dbReference>
<feature type="transmembrane region" description="Helical" evidence="8">
    <location>
        <begin position="156"/>
        <end position="174"/>
    </location>
</feature>
<feature type="transmembrane region" description="Helical" evidence="8">
    <location>
        <begin position="312"/>
        <end position="336"/>
    </location>
</feature>
<dbReference type="GO" id="GO:0022857">
    <property type="term" value="F:transmembrane transporter activity"/>
    <property type="evidence" value="ECO:0007669"/>
    <property type="project" value="InterPro"/>
</dbReference>
<dbReference type="Gene3D" id="1.20.1730.10">
    <property type="entry name" value="Sodium/glucose cotransporter"/>
    <property type="match status" value="1"/>
</dbReference>
<dbReference type="InterPro" id="IPR050277">
    <property type="entry name" value="Sodium:Solute_Symporter"/>
</dbReference>
<accession>A0A0P1NWQ8</accession>
<reference evidence="10 11" key="1">
    <citation type="submission" date="2015-11" db="EMBL/GenBank/DDBJ databases">
        <authorList>
            <person name="Zhang Y."/>
            <person name="Guo Z."/>
        </authorList>
    </citation>
    <scope>NUCLEOTIDE SEQUENCE [LARGE SCALE GENOMIC DNA]</scope>
    <source>
        <strain evidence="10">JGI-4</strain>
    </source>
</reference>
<accession>A0A0N7MQB9</accession>
<feature type="transmembrane region" description="Helical" evidence="8">
    <location>
        <begin position="412"/>
        <end position="430"/>
    </location>
</feature>
<evidence type="ECO:0000256" key="2">
    <source>
        <dbReference type="ARBA" id="ARBA00006434"/>
    </source>
</evidence>
<dbReference type="InterPro" id="IPR001734">
    <property type="entry name" value="Na/solute_symporter"/>
</dbReference>
<gene>
    <name evidence="10" type="ORF">JGI4_02240</name>
    <name evidence="9" type="ORF">JGI8_00116</name>
</gene>
<dbReference type="EMBL" id="CZVI01000001">
    <property type="protein sequence ID" value="CUS77379.1"/>
    <property type="molecule type" value="Genomic_DNA"/>
</dbReference>
<evidence type="ECO:0000256" key="6">
    <source>
        <dbReference type="ARBA" id="ARBA00023136"/>
    </source>
</evidence>
<comment type="similarity">
    <text evidence="2 7">Belongs to the sodium:solute symporter (SSF) (TC 2.A.21) family.</text>
</comment>
<feature type="transmembrane region" description="Helical" evidence="8">
    <location>
        <begin position="76"/>
        <end position="101"/>
    </location>
</feature>
<keyword evidence="3" id="KW-0813">Transport</keyword>
<feature type="transmembrane region" description="Helical" evidence="8">
    <location>
        <begin position="186"/>
        <end position="206"/>
    </location>
</feature>
<evidence type="ECO:0000313" key="10">
    <source>
        <dbReference type="EMBL" id="CUU08997.1"/>
    </source>
</evidence>
<dbReference type="AlphaFoldDB" id="A0A0P1MPT2"/>
<keyword evidence="4 8" id="KW-0812">Transmembrane</keyword>
<feature type="transmembrane region" description="Helical" evidence="8">
    <location>
        <begin position="382"/>
        <end position="400"/>
    </location>
</feature>
<keyword evidence="12" id="KW-1185">Reference proteome</keyword>
<feature type="transmembrane region" description="Helical" evidence="8">
    <location>
        <begin position="356"/>
        <end position="376"/>
    </location>
</feature>
<dbReference type="PANTHER" id="PTHR48086">
    <property type="entry name" value="SODIUM/PROLINE SYMPORTER-RELATED"/>
    <property type="match status" value="1"/>
</dbReference>
<accession>A0A0S4NDN9</accession>
<dbReference type="Proteomes" id="UP000182200">
    <property type="component" value="Unassembled WGS sequence"/>
</dbReference>
<accession>A0A0N7MNW5</accession>
<feature type="transmembrane region" description="Helical" evidence="8">
    <location>
        <begin position="6"/>
        <end position="25"/>
    </location>
</feature>
<feature type="transmembrane region" description="Helical" evidence="8">
    <location>
        <begin position="46"/>
        <end position="64"/>
    </location>
</feature>
<feature type="transmembrane region" description="Helical" evidence="8">
    <location>
        <begin position="450"/>
        <end position="467"/>
    </location>
</feature>
<name>A0A0P1MPT2_9BACT</name>
<organism evidence="10 11">
    <name type="scientific">Candidatus Kryptonium thompsonii</name>
    <dbReference type="NCBI Taxonomy" id="1633631"/>
    <lineage>
        <taxon>Bacteria</taxon>
        <taxon>Pseudomonadati</taxon>
        <taxon>Candidatus Kryptoniota</taxon>
        <taxon>Candidatus Kryptonium</taxon>
    </lineage>
</organism>
<accession>A0A0P1ME50</accession>
<feature type="transmembrane region" description="Helical" evidence="8">
    <location>
        <begin position="257"/>
        <end position="282"/>
    </location>
</feature>
<dbReference type="PANTHER" id="PTHR48086:SF7">
    <property type="entry name" value="SODIUM-SOLUTE SYMPORTER-RELATED"/>
    <property type="match status" value="1"/>
</dbReference>
<protein>
    <submittedName>
        <fullName evidence="10">Solute:Na+ symporter, SSS family</fullName>
    </submittedName>
</protein>
<feature type="transmembrane region" description="Helical" evidence="8">
    <location>
        <begin position="226"/>
        <end position="245"/>
    </location>
</feature>
<keyword evidence="5 8" id="KW-1133">Transmembrane helix</keyword>
<dbReference type="RefSeq" id="WP_047133393.1">
    <property type="nucleotide sequence ID" value="NZ_CZVI01000001.1"/>
</dbReference>
<dbReference type="PROSITE" id="PS50283">
    <property type="entry name" value="NA_SOLUT_SYMP_3"/>
    <property type="match status" value="1"/>
</dbReference>
<dbReference type="InterPro" id="IPR038377">
    <property type="entry name" value="Na/Glc_symporter_sf"/>
</dbReference>
<dbReference type="Pfam" id="PF00474">
    <property type="entry name" value="SSF"/>
    <property type="match status" value="1"/>
</dbReference>
<comment type="subcellular location">
    <subcellularLocation>
        <location evidence="1">Membrane</location>
        <topology evidence="1">Multi-pass membrane protein</topology>
    </subcellularLocation>
</comment>
<evidence type="ECO:0000256" key="7">
    <source>
        <dbReference type="RuleBase" id="RU362091"/>
    </source>
</evidence>
<evidence type="ECO:0000256" key="8">
    <source>
        <dbReference type="SAM" id="Phobius"/>
    </source>
</evidence>
<dbReference type="CDD" id="cd10322">
    <property type="entry name" value="SLC5sbd"/>
    <property type="match status" value="1"/>
</dbReference>
<keyword evidence="6 8" id="KW-0472">Membrane</keyword>
<reference evidence="9 12" key="2">
    <citation type="submission" date="2015-11" db="EMBL/GenBank/DDBJ databases">
        <authorList>
            <person name="Varghese N."/>
        </authorList>
    </citation>
    <scope>NUCLEOTIDE SEQUENCE [LARGE SCALE GENOMIC DNA]</scope>
    <source>
        <strain evidence="9 12">JGI-8</strain>
    </source>
</reference>
<dbReference type="EMBL" id="FAOP01000012">
    <property type="protein sequence ID" value="CUU08997.1"/>
    <property type="molecule type" value="Genomic_DNA"/>
</dbReference>
<evidence type="ECO:0000256" key="3">
    <source>
        <dbReference type="ARBA" id="ARBA00022448"/>
    </source>
</evidence>
<evidence type="ECO:0000256" key="4">
    <source>
        <dbReference type="ARBA" id="ARBA00022692"/>
    </source>
</evidence>
<dbReference type="Proteomes" id="UP000182011">
    <property type="component" value="Unassembled WGS sequence"/>
</dbReference>
<evidence type="ECO:0000313" key="12">
    <source>
        <dbReference type="Proteomes" id="UP000182200"/>
    </source>
</evidence>
<sequence>MRVNLAIEDVVLIVLYFIGVLYVGFTAKKRNDDADSVEEYLLAGRSLTLPMFVATLVSTWYGGILGVGEFTYKHGLSAWVVFGLPYYIFGAIFAFMLAGKVRKSNLFTIPERLAQIYDKKTSFFGTILTLILVTPAPYFLMLGVLLQIIFGLDFKLSVVISTVISTSYLFVGGFRADVYTDILEFFLMFLGFSLIIPFAGLKYGWIDFIVANVPKEILSLTGGNSIQYIVAWFLIAIWTLVDPGFYQRCYAAKNERVAKYGILISILFWMIFDFMTITAGLYSRAILPELEQPLMAYPVLAEVVLPKVAKGLFYIGMLATIMSTLNTLVFISATIIGNDIIWRIKKKHNQVSQINLYTKVGLVITSVVSILLAIYFPSVVDLWYIIGTLTIPGLLIPVVTSYFEGLAPSPKYAFLIMVSGFVSSFASFAIGQIFKSSDGVPIYPFGLEPMFPGLIVSTLVYVVGKVLERVR</sequence>
<proteinExistence type="inferred from homology"/>
<evidence type="ECO:0000313" key="11">
    <source>
        <dbReference type="Proteomes" id="UP000182011"/>
    </source>
</evidence>
<evidence type="ECO:0000256" key="1">
    <source>
        <dbReference type="ARBA" id="ARBA00004141"/>
    </source>
</evidence>
<evidence type="ECO:0000313" key="9">
    <source>
        <dbReference type="EMBL" id="CUS77379.1"/>
    </source>
</evidence>
<dbReference type="STRING" id="1633631.GCA_001442925_02234"/>
<evidence type="ECO:0000256" key="5">
    <source>
        <dbReference type="ARBA" id="ARBA00022989"/>
    </source>
</evidence>
<accession>A0A0P1MPT2</accession>